<keyword evidence="5" id="KW-0067">ATP-binding</keyword>
<dbReference type="Gene3D" id="3.30.450.90">
    <property type="match status" value="1"/>
</dbReference>
<name>A0ABQ1TFV7_9GAMM</name>
<comment type="caution">
    <text evidence="7">The sequence shown here is derived from an EMBL/GenBank/DDBJ whole genome shotgun (WGS) entry which is preliminary data.</text>
</comment>
<dbReference type="Gene3D" id="3.40.50.300">
    <property type="entry name" value="P-loop containing nucleotide triphosphate hydrolases"/>
    <property type="match status" value="1"/>
</dbReference>
<evidence type="ECO:0000256" key="4">
    <source>
        <dbReference type="ARBA" id="ARBA00022741"/>
    </source>
</evidence>
<evidence type="ECO:0000256" key="3">
    <source>
        <dbReference type="ARBA" id="ARBA00022490"/>
    </source>
</evidence>
<dbReference type="Pfam" id="PF00437">
    <property type="entry name" value="T2SSE"/>
    <property type="match status" value="1"/>
</dbReference>
<dbReference type="EMBL" id="BMKO01000014">
    <property type="protein sequence ID" value="GGE92950.1"/>
    <property type="molecule type" value="Genomic_DNA"/>
</dbReference>
<accession>A0ABQ1TFV7</accession>
<dbReference type="PROSITE" id="PS00662">
    <property type="entry name" value="T2SP_E"/>
    <property type="match status" value="1"/>
</dbReference>
<evidence type="ECO:0000313" key="8">
    <source>
        <dbReference type="Proteomes" id="UP000606498"/>
    </source>
</evidence>
<dbReference type="SUPFAM" id="SSF160246">
    <property type="entry name" value="EspE N-terminal domain-like"/>
    <property type="match status" value="1"/>
</dbReference>
<comment type="similarity">
    <text evidence="2">Belongs to the GSP E family.</text>
</comment>
<protein>
    <submittedName>
        <fullName evidence="7">Type IV-A pilus assembly ATPase PilB</fullName>
    </submittedName>
</protein>
<dbReference type="PANTHER" id="PTHR30258:SF1">
    <property type="entry name" value="PROTEIN TRANSPORT PROTEIN HOFB HOMOLOG"/>
    <property type="match status" value="1"/>
</dbReference>
<dbReference type="PANTHER" id="PTHR30258">
    <property type="entry name" value="TYPE II SECRETION SYSTEM PROTEIN GSPE-RELATED"/>
    <property type="match status" value="1"/>
</dbReference>
<dbReference type="InterPro" id="IPR037257">
    <property type="entry name" value="T2SS_E_N_sf"/>
</dbReference>
<dbReference type="InterPro" id="IPR027417">
    <property type="entry name" value="P-loop_NTPase"/>
</dbReference>
<sequence>MPTTGLHLGLSTLFIRKGLLDESSLAEAIKQSQNSKQALVTTLVTSKLLSARSIAELCYEEYGTPLLDLNEFDLGSIPEEFLNKKLIDKHRCLPLFKRGNRLYIATSDPTNIAALEDFQFSAGLHAEAILVEEDKLAKALEKVLEEDLSSLELDGLDEESLAGIEVTDTDKRPEDNSEGKDDAPIVIYINKILTDAIRKGASDLHFEPYEKRYRIRFRIDGILHEVSEPPISLSGRISARLKVMSKLDIAERRVPQDGRIKMRLSRNKSIDFRVSTLPTLWGEKIVMRILDSSSAQLGIEKLGYEEDQKQAYLEMLARPQGMILVTGPTGSGKTVSLYTGLNILNTEERNISTAEDPVEINLEGVNQVHINTKAGLTFASALRSFLRQDPDVVMVGEIRDLETAEIAIKAAQTGHLVLSTLHTNSSAETLTRLLNMGVPGYNIASSVNLIIAQRLARRLCPECRQPEEIPEHELLQLGFSQQQIDAGFTPYKPCGCELCSGGYKGRVGIYEVMKMSDEIARTIMEGGNSLQIAATAKQQGMRDLRLSGLLKVIQGVTSIAEVNRVTSY</sequence>
<dbReference type="Gene3D" id="3.30.300.160">
    <property type="entry name" value="Type II secretion system, protein E, N-terminal domain"/>
    <property type="match status" value="1"/>
</dbReference>
<dbReference type="RefSeq" id="WP_100142963.1">
    <property type="nucleotide sequence ID" value="NZ_BMKO01000014.1"/>
</dbReference>
<dbReference type="CDD" id="cd01129">
    <property type="entry name" value="PulE-GspE-like"/>
    <property type="match status" value="1"/>
</dbReference>
<gene>
    <name evidence="7" type="primary">pilB</name>
    <name evidence="7" type="ORF">GCM10011520_36680</name>
</gene>
<feature type="domain" description="Bacterial type II secretion system protein E" evidence="6">
    <location>
        <begin position="386"/>
        <end position="400"/>
    </location>
</feature>
<dbReference type="InterPro" id="IPR013374">
    <property type="entry name" value="ATPase_typ4_pilus-assembl_PilB"/>
</dbReference>
<evidence type="ECO:0000256" key="5">
    <source>
        <dbReference type="ARBA" id="ARBA00022840"/>
    </source>
</evidence>
<evidence type="ECO:0000256" key="1">
    <source>
        <dbReference type="ARBA" id="ARBA00004496"/>
    </source>
</evidence>
<dbReference type="InterPro" id="IPR007831">
    <property type="entry name" value="T2SS_GspE_N"/>
</dbReference>
<organism evidence="7 8">
    <name type="scientific">Shewanella carassii</name>
    <dbReference type="NCBI Taxonomy" id="1987584"/>
    <lineage>
        <taxon>Bacteria</taxon>
        <taxon>Pseudomonadati</taxon>
        <taxon>Pseudomonadota</taxon>
        <taxon>Gammaproteobacteria</taxon>
        <taxon>Alteromonadales</taxon>
        <taxon>Shewanellaceae</taxon>
        <taxon>Shewanella</taxon>
    </lineage>
</organism>
<keyword evidence="4" id="KW-0547">Nucleotide-binding</keyword>
<evidence type="ECO:0000259" key="6">
    <source>
        <dbReference type="PROSITE" id="PS00662"/>
    </source>
</evidence>
<dbReference type="InterPro" id="IPR001482">
    <property type="entry name" value="T2SS/T4SS_dom"/>
</dbReference>
<keyword evidence="3" id="KW-0963">Cytoplasm</keyword>
<dbReference type="NCBIfam" id="TIGR02538">
    <property type="entry name" value="type_IV_pilB"/>
    <property type="match status" value="1"/>
</dbReference>
<dbReference type="Pfam" id="PF05157">
    <property type="entry name" value="MshEN"/>
    <property type="match status" value="1"/>
</dbReference>
<dbReference type="SUPFAM" id="SSF52540">
    <property type="entry name" value="P-loop containing nucleoside triphosphate hydrolases"/>
    <property type="match status" value="1"/>
</dbReference>
<dbReference type="Proteomes" id="UP000606498">
    <property type="component" value="Unassembled WGS sequence"/>
</dbReference>
<reference evidence="8" key="1">
    <citation type="journal article" date="2019" name="Int. J. Syst. Evol. Microbiol.">
        <title>The Global Catalogue of Microorganisms (GCM) 10K type strain sequencing project: providing services to taxonomists for standard genome sequencing and annotation.</title>
        <authorList>
            <consortium name="The Broad Institute Genomics Platform"/>
            <consortium name="The Broad Institute Genome Sequencing Center for Infectious Disease"/>
            <person name="Wu L."/>
            <person name="Ma J."/>
        </authorList>
    </citation>
    <scope>NUCLEOTIDE SEQUENCE [LARGE SCALE GENOMIC DNA]</scope>
    <source>
        <strain evidence="8">CGMCC 1.16033</strain>
    </source>
</reference>
<keyword evidence="8" id="KW-1185">Reference proteome</keyword>
<comment type="subcellular location">
    <subcellularLocation>
        <location evidence="1">Cytoplasm</location>
    </subcellularLocation>
</comment>
<proteinExistence type="inferred from homology"/>
<evidence type="ECO:0000313" key="7">
    <source>
        <dbReference type="EMBL" id="GGE92950.1"/>
    </source>
</evidence>
<evidence type="ECO:0000256" key="2">
    <source>
        <dbReference type="ARBA" id="ARBA00006611"/>
    </source>
</evidence>